<reference evidence="2 3" key="1">
    <citation type="submission" date="2024-10" db="EMBL/GenBank/DDBJ databases">
        <title>The Natural Products Discovery Center: Release of the First 8490 Sequenced Strains for Exploring Actinobacteria Biosynthetic Diversity.</title>
        <authorList>
            <person name="Kalkreuter E."/>
            <person name="Kautsar S.A."/>
            <person name="Yang D."/>
            <person name="Bader C.D."/>
            <person name="Teijaro C.N."/>
            <person name="Fluegel L."/>
            <person name="Davis C.M."/>
            <person name="Simpson J.R."/>
            <person name="Lauterbach L."/>
            <person name="Steele A.D."/>
            <person name="Gui C."/>
            <person name="Meng S."/>
            <person name="Li G."/>
            <person name="Viehrig K."/>
            <person name="Ye F."/>
            <person name="Su P."/>
            <person name="Kiefer A.F."/>
            <person name="Nichols A."/>
            <person name="Cepeda A.J."/>
            <person name="Yan W."/>
            <person name="Fan B."/>
            <person name="Jiang Y."/>
            <person name="Adhikari A."/>
            <person name="Zheng C.-J."/>
            <person name="Schuster L."/>
            <person name="Cowan T.M."/>
            <person name="Smanski M.J."/>
            <person name="Chevrette M.G."/>
            <person name="De Carvalho L.P.S."/>
            <person name="Shen B."/>
        </authorList>
    </citation>
    <scope>NUCLEOTIDE SEQUENCE [LARGE SCALE GENOMIC DNA]</scope>
    <source>
        <strain evidence="2 3">NPDC003029</strain>
    </source>
</reference>
<evidence type="ECO:0000313" key="3">
    <source>
        <dbReference type="Proteomes" id="UP001601976"/>
    </source>
</evidence>
<dbReference type="InterPro" id="IPR013217">
    <property type="entry name" value="Methyltransf_12"/>
</dbReference>
<keyword evidence="2" id="KW-0489">Methyltransferase</keyword>
<evidence type="ECO:0000313" key="2">
    <source>
        <dbReference type="EMBL" id="MFF3338694.1"/>
    </source>
</evidence>
<dbReference type="Proteomes" id="UP001601976">
    <property type="component" value="Unassembled WGS sequence"/>
</dbReference>
<keyword evidence="3" id="KW-1185">Reference proteome</keyword>
<sequence>MGVPERLTVAVDLLDVRPEDRVLEIGCGRGVAAELILQRLPRGELVGLDRSEVAVAAASERNADAVSAGRAAFRHTALADADPDSLGRFDKILAVDVNVFWTGPATGELEVVTRLLRPSGSLVLCYAPPDRAQVTKVKGLLLTHLSDAGFIATATTHPLAGDSSLLAVVATAARLSAD</sequence>
<organism evidence="2 3">
    <name type="scientific">Streptomyces flavidovirens</name>
    <dbReference type="NCBI Taxonomy" id="67298"/>
    <lineage>
        <taxon>Bacteria</taxon>
        <taxon>Bacillati</taxon>
        <taxon>Actinomycetota</taxon>
        <taxon>Actinomycetes</taxon>
        <taxon>Kitasatosporales</taxon>
        <taxon>Streptomycetaceae</taxon>
        <taxon>Streptomyces</taxon>
    </lineage>
</organism>
<accession>A0ABW6RB04</accession>
<comment type="caution">
    <text evidence="2">The sequence shown here is derived from an EMBL/GenBank/DDBJ whole genome shotgun (WGS) entry which is preliminary data.</text>
</comment>
<dbReference type="GO" id="GO:0008168">
    <property type="term" value="F:methyltransferase activity"/>
    <property type="evidence" value="ECO:0007669"/>
    <property type="project" value="UniProtKB-KW"/>
</dbReference>
<protein>
    <submittedName>
        <fullName evidence="2">SAM-dependent methyltransferase</fullName>
        <ecNumber evidence="2">2.1.1.-</ecNumber>
    </submittedName>
</protein>
<feature type="domain" description="Methyltransferase type 12" evidence="1">
    <location>
        <begin position="23"/>
        <end position="121"/>
    </location>
</feature>
<dbReference type="GO" id="GO:0032259">
    <property type="term" value="P:methylation"/>
    <property type="evidence" value="ECO:0007669"/>
    <property type="project" value="UniProtKB-KW"/>
</dbReference>
<dbReference type="Gene3D" id="3.40.50.150">
    <property type="entry name" value="Vaccinia Virus protein VP39"/>
    <property type="match status" value="1"/>
</dbReference>
<dbReference type="CDD" id="cd02440">
    <property type="entry name" value="AdoMet_MTases"/>
    <property type="match status" value="1"/>
</dbReference>
<dbReference type="InterPro" id="IPR029063">
    <property type="entry name" value="SAM-dependent_MTases_sf"/>
</dbReference>
<dbReference type="RefSeq" id="WP_355723485.1">
    <property type="nucleotide sequence ID" value="NZ_JBEXNP010000014.1"/>
</dbReference>
<evidence type="ECO:0000259" key="1">
    <source>
        <dbReference type="Pfam" id="PF08242"/>
    </source>
</evidence>
<keyword evidence="2" id="KW-0808">Transferase</keyword>
<gene>
    <name evidence="2" type="ORF">ACFYWW_08140</name>
</gene>
<proteinExistence type="predicted"/>
<dbReference type="Pfam" id="PF08242">
    <property type="entry name" value="Methyltransf_12"/>
    <property type="match status" value="1"/>
</dbReference>
<name>A0ABW6RB04_9ACTN</name>
<dbReference type="EMBL" id="JBIAPK010000002">
    <property type="protein sequence ID" value="MFF3338694.1"/>
    <property type="molecule type" value="Genomic_DNA"/>
</dbReference>
<dbReference type="EC" id="2.1.1.-" evidence="2"/>
<dbReference type="SUPFAM" id="SSF53335">
    <property type="entry name" value="S-adenosyl-L-methionine-dependent methyltransferases"/>
    <property type="match status" value="1"/>
</dbReference>